<evidence type="ECO:0000256" key="2">
    <source>
        <dbReference type="SAM" id="MobiDB-lite"/>
    </source>
</evidence>
<evidence type="ECO:0000313" key="5">
    <source>
        <dbReference type="Proteomes" id="UP000276991"/>
    </source>
</evidence>
<feature type="region of interest" description="Disordered" evidence="2">
    <location>
        <begin position="187"/>
        <end position="223"/>
    </location>
</feature>
<proteinExistence type="predicted"/>
<name>A0A498SL89_ACAVI</name>
<organism evidence="4 5">
    <name type="scientific">Acanthocheilonema viteae</name>
    <name type="common">Filarial nematode worm</name>
    <name type="synonym">Dipetalonema viteae</name>
    <dbReference type="NCBI Taxonomy" id="6277"/>
    <lineage>
        <taxon>Eukaryota</taxon>
        <taxon>Metazoa</taxon>
        <taxon>Ecdysozoa</taxon>
        <taxon>Nematoda</taxon>
        <taxon>Chromadorea</taxon>
        <taxon>Rhabditida</taxon>
        <taxon>Spirurina</taxon>
        <taxon>Spiruromorpha</taxon>
        <taxon>Filarioidea</taxon>
        <taxon>Onchocercidae</taxon>
        <taxon>Acanthocheilonema</taxon>
    </lineage>
</organism>
<feature type="signal peptide" evidence="3">
    <location>
        <begin position="1"/>
        <end position="18"/>
    </location>
</feature>
<feature type="compositionally biased region" description="Basic and acidic residues" evidence="2">
    <location>
        <begin position="211"/>
        <end position="223"/>
    </location>
</feature>
<sequence length="223" mass="25928">MILLVVFFIAISSSVVWSENEACEQLIKCYAKSREKTDECLSHTEKRECRNDSLQLELKELIDERSSLYENCLREKSSTATTIGNAKKKAKCDAILQRNPFRRSKLGSTKKDKNKRKNRRSIHKNKKNNTQQKLCFREARKLKTYCAQLSKCCTISKLCKVSTMIEKKIATKRMEIKEFDEQCRLEHHGSMKAKNNKNDKRRGNYHGGGGEQRRKSKNQDSDI</sequence>
<keyword evidence="3" id="KW-0732">Signal</keyword>
<protein>
    <submittedName>
        <fullName evidence="4">Uncharacterized protein</fullName>
    </submittedName>
</protein>
<feature type="chain" id="PRO_5019788486" evidence="3">
    <location>
        <begin position="19"/>
        <end position="223"/>
    </location>
</feature>
<dbReference type="AlphaFoldDB" id="A0A498SL89"/>
<dbReference type="EMBL" id="UPTC01001847">
    <property type="protein sequence ID" value="VBB32657.1"/>
    <property type="molecule type" value="Genomic_DNA"/>
</dbReference>
<feature type="compositionally biased region" description="Basic residues" evidence="2">
    <location>
        <begin position="112"/>
        <end position="127"/>
    </location>
</feature>
<keyword evidence="5" id="KW-1185">Reference proteome</keyword>
<evidence type="ECO:0000256" key="3">
    <source>
        <dbReference type="SAM" id="SignalP"/>
    </source>
</evidence>
<evidence type="ECO:0000313" key="4">
    <source>
        <dbReference type="EMBL" id="VBB32657.1"/>
    </source>
</evidence>
<feature type="region of interest" description="Disordered" evidence="2">
    <location>
        <begin position="103"/>
        <end position="129"/>
    </location>
</feature>
<feature type="coiled-coil region" evidence="1">
    <location>
        <begin position="44"/>
        <end position="71"/>
    </location>
</feature>
<keyword evidence="1" id="KW-0175">Coiled coil</keyword>
<evidence type="ECO:0000256" key="1">
    <source>
        <dbReference type="SAM" id="Coils"/>
    </source>
</evidence>
<gene>
    <name evidence="4" type="ORF">NAV_LOCUS7448</name>
</gene>
<reference evidence="4 5" key="1">
    <citation type="submission" date="2018-08" db="EMBL/GenBank/DDBJ databases">
        <authorList>
            <person name="Laetsch R D."/>
            <person name="Stevens L."/>
            <person name="Kumar S."/>
            <person name="Blaxter L. M."/>
        </authorList>
    </citation>
    <scope>NUCLEOTIDE SEQUENCE [LARGE SCALE GENOMIC DNA]</scope>
</reference>
<dbReference type="Proteomes" id="UP000276991">
    <property type="component" value="Unassembled WGS sequence"/>
</dbReference>
<dbReference type="OrthoDB" id="5846776at2759"/>
<accession>A0A498SL89</accession>